<dbReference type="PROSITE" id="PS50011">
    <property type="entry name" value="PROTEIN_KINASE_DOM"/>
    <property type="match status" value="1"/>
</dbReference>
<dbReference type="STRING" id="35608.A0A2U1M4X2"/>
<accession>A0A2U1M4X2</accession>
<dbReference type="SUPFAM" id="SSF56112">
    <property type="entry name" value="Protein kinase-like (PK-like)"/>
    <property type="match status" value="1"/>
</dbReference>
<dbReference type="EMBL" id="PKPP01006504">
    <property type="protein sequence ID" value="PWA56295.1"/>
    <property type="molecule type" value="Genomic_DNA"/>
</dbReference>
<evidence type="ECO:0000259" key="3">
    <source>
        <dbReference type="PROSITE" id="PS50011"/>
    </source>
</evidence>
<dbReference type="OrthoDB" id="4062651at2759"/>
<evidence type="ECO:0000256" key="2">
    <source>
        <dbReference type="ARBA" id="ARBA00022840"/>
    </source>
</evidence>
<evidence type="ECO:0000313" key="5">
    <source>
        <dbReference type="Proteomes" id="UP000245207"/>
    </source>
</evidence>
<keyword evidence="4" id="KW-0418">Kinase</keyword>
<reference evidence="4 5" key="1">
    <citation type="journal article" date="2018" name="Mol. Plant">
        <title>The genome of Artemisia annua provides insight into the evolution of Asteraceae family and artemisinin biosynthesis.</title>
        <authorList>
            <person name="Shen Q."/>
            <person name="Zhang L."/>
            <person name="Liao Z."/>
            <person name="Wang S."/>
            <person name="Yan T."/>
            <person name="Shi P."/>
            <person name="Liu M."/>
            <person name="Fu X."/>
            <person name="Pan Q."/>
            <person name="Wang Y."/>
            <person name="Lv Z."/>
            <person name="Lu X."/>
            <person name="Zhang F."/>
            <person name="Jiang W."/>
            <person name="Ma Y."/>
            <person name="Chen M."/>
            <person name="Hao X."/>
            <person name="Li L."/>
            <person name="Tang Y."/>
            <person name="Lv G."/>
            <person name="Zhou Y."/>
            <person name="Sun X."/>
            <person name="Brodelius P.E."/>
            <person name="Rose J.K.C."/>
            <person name="Tang K."/>
        </authorList>
    </citation>
    <scope>NUCLEOTIDE SEQUENCE [LARGE SCALE GENOMIC DNA]</scope>
    <source>
        <strain evidence="5">cv. Huhao1</strain>
        <tissue evidence="4">Leaf</tissue>
    </source>
</reference>
<dbReference type="Pfam" id="PF07714">
    <property type="entry name" value="PK_Tyr_Ser-Thr"/>
    <property type="match status" value="1"/>
</dbReference>
<sequence>MPNNANHVSSAPQGTPGYLDPQYHQRYQLTDKSDVYSFGVVLVELISSMTAVDLNRCQDEISLANLALNRIQKCEVDQLIDQALVSVSKGEMMAMMTSVAELAFRCLQYHSEMRPTMSEVLDVLRDIQREGRIDDHDRIGDKAPLLSENNDMVLLLKDFPPSPISVNGEWQSDTIVSTTISCNGDGLPTNNPTSK</sequence>
<dbReference type="AlphaFoldDB" id="A0A2U1M4X2"/>
<feature type="domain" description="Protein kinase" evidence="3">
    <location>
        <begin position="1"/>
        <end position="139"/>
    </location>
</feature>
<dbReference type="PANTHER" id="PTHR46008">
    <property type="entry name" value="LEAF RUST 10 DISEASE-RESISTANCE LOCUS RECEPTOR-LIKE PROTEIN KINASE-LIKE 1.4"/>
    <property type="match status" value="1"/>
</dbReference>
<dbReference type="GO" id="GO:0005524">
    <property type="term" value="F:ATP binding"/>
    <property type="evidence" value="ECO:0007669"/>
    <property type="project" value="UniProtKB-KW"/>
</dbReference>
<dbReference type="InterPro" id="IPR001245">
    <property type="entry name" value="Ser-Thr/Tyr_kinase_cat_dom"/>
</dbReference>
<name>A0A2U1M4X2_ARTAN</name>
<dbReference type="InterPro" id="IPR011009">
    <property type="entry name" value="Kinase-like_dom_sf"/>
</dbReference>
<evidence type="ECO:0000313" key="4">
    <source>
        <dbReference type="EMBL" id="PWA56295.1"/>
    </source>
</evidence>
<protein>
    <submittedName>
        <fullName evidence="4">Serine-threonine/tyrosine-protein kinase catalytic domain-containing protein</fullName>
    </submittedName>
</protein>
<proteinExistence type="predicted"/>
<dbReference type="PANTHER" id="PTHR46008:SF25">
    <property type="entry name" value="PROTEIN KINASE DOMAIN-CONTAINING PROTEIN"/>
    <property type="match status" value="1"/>
</dbReference>
<dbReference type="Gene3D" id="1.10.510.10">
    <property type="entry name" value="Transferase(Phosphotransferase) domain 1"/>
    <property type="match status" value="1"/>
</dbReference>
<keyword evidence="2" id="KW-0067">ATP-binding</keyword>
<evidence type="ECO:0000256" key="1">
    <source>
        <dbReference type="ARBA" id="ARBA00022741"/>
    </source>
</evidence>
<comment type="caution">
    <text evidence="4">The sequence shown here is derived from an EMBL/GenBank/DDBJ whole genome shotgun (WGS) entry which is preliminary data.</text>
</comment>
<keyword evidence="1" id="KW-0547">Nucleotide-binding</keyword>
<gene>
    <name evidence="4" type="ORF">CTI12_AA420150</name>
</gene>
<organism evidence="4 5">
    <name type="scientific">Artemisia annua</name>
    <name type="common">Sweet wormwood</name>
    <dbReference type="NCBI Taxonomy" id="35608"/>
    <lineage>
        <taxon>Eukaryota</taxon>
        <taxon>Viridiplantae</taxon>
        <taxon>Streptophyta</taxon>
        <taxon>Embryophyta</taxon>
        <taxon>Tracheophyta</taxon>
        <taxon>Spermatophyta</taxon>
        <taxon>Magnoliopsida</taxon>
        <taxon>eudicotyledons</taxon>
        <taxon>Gunneridae</taxon>
        <taxon>Pentapetalae</taxon>
        <taxon>asterids</taxon>
        <taxon>campanulids</taxon>
        <taxon>Asterales</taxon>
        <taxon>Asteraceae</taxon>
        <taxon>Asteroideae</taxon>
        <taxon>Anthemideae</taxon>
        <taxon>Artemisiinae</taxon>
        <taxon>Artemisia</taxon>
    </lineage>
</organism>
<dbReference type="Proteomes" id="UP000245207">
    <property type="component" value="Unassembled WGS sequence"/>
</dbReference>
<keyword evidence="4" id="KW-0808">Transferase</keyword>
<keyword evidence="5" id="KW-1185">Reference proteome</keyword>
<dbReference type="InterPro" id="IPR000719">
    <property type="entry name" value="Prot_kinase_dom"/>
</dbReference>
<dbReference type="GO" id="GO:0004672">
    <property type="term" value="F:protein kinase activity"/>
    <property type="evidence" value="ECO:0007669"/>
    <property type="project" value="InterPro"/>
</dbReference>